<protein>
    <submittedName>
        <fullName evidence="1">Polyadenylate-binding protein 7-like</fullName>
    </submittedName>
</protein>
<comment type="caution">
    <text evidence="1">The sequence shown here is derived from an EMBL/GenBank/DDBJ whole genome shotgun (WGS) entry which is preliminary data.</text>
</comment>
<reference evidence="1 2" key="1">
    <citation type="journal article" date="2018" name="Front. Plant Sci.">
        <title>Red Clover (Trifolium pratense) and Zigzag Clover (T. medium) - A Picture of Genomic Similarities and Differences.</title>
        <authorList>
            <person name="Dluhosova J."/>
            <person name="Istvanek J."/>
            <person name="Nedelnik J."/>
            <person name="Repkova J."/>
        </authorList>
    </citation>
    <scope>NUCLEOTIDE SEQUENCE [LARGE SCALE GENOMIC DNA]</scope>
    <source>
        <strain evidence="2">cv. 10/8</strain>
        <tissue evidence="1">Leaf</tissue>
    </source>
</reference>
<name>A0A392Q8T0_9FABA</name>
<dbReference type="Proteomes" id="UP000265520">
    <property type="component" value="Unassembled WGS sequence"/>
</dbReference>
<organism evidence="1 2">
    <name type="scientific">Trifolium medium</name>
    <dbReference type="NCBI Taxonomy" id="97028"/>
    <lineage>
        <taxon>Eukaryota</taxon>
        <taxon>Viridiplantae</taxon>
        <taxon>Streptophyta</taxon>
        <taxon>Embryophyta</taxon>
        <taxon>Tracheophyta</taxon>
        <taxon>Spermatophyta</taxon>
        <taxon>Magnoliopsida</taxon>
        <taxon>eudicotyledons</taxon>
        <taxon>Gunneridae</taxon>
        <taxon>Pentapetalae</taxon>
        <taxon>rosids</taxon>
        <taxon>fabids</taxon>
        <taxon>Fabales</taxon>
        <taxon>Fabaceae</taxon>
        <taxon>Papilionoideae</taxon>
        <taxon>50 kb inversion clade</taxon>
        <taxon>NPAAA clade</taxon>
        <taxon>Hologalegina</taxon>
        <taxon>IRL clade</taxon>
        <taxon>Trifolieae</taxon>
        <taxon>Trifolium</taxon>
    </lineage>
</organism>
<feature type="non-terminal residue" evidence="1">
    <location>
        <position position="49"/>
    </location>
</feature>
<sequence length="49" mass="5390">MFHGKPLYVALAQRKEDRQAQLQLQYAQQIAGLAGPSTAIVPGGYPPFY</sequence>
<accession>A0A392Q8T0</accession>
<dbReference type="AlphaFoldDB" id="A0A392Q8T0"/>
<proteinExistence type="predicted"/>
<evidence type="ECO:0000313" key="2">
    <source>
        <dbReference type="Proteomes" id="UP000265520"/>
    </source>
</evidence>
<keyword evidence="2" id="KW-1185">Reference proteome</keyword>
<dbReference type="EMBL" id="LXQA010118240">
    <property type="protein sequence ID" value="MCI20130.1"/>
    <property type="molecule type" value="Genomic_DNA"/>
</dbReference>
<evidence type="ECO:0000313" key="1">
    <source>
        <dbReference type="EMBL" id="MCI20130.1"/>
    </source>
</evidence>